<comment type="function">
    <text evidence="1">Involved in pre-25S rRNA processing.</text>
</comment>
<dbReference type="InterPro" id="IPR000504">
    <property type="entry name" value="RRM_dom"/>
</dbReference>
<evidence type="ECO:0000256" key="1">
    <source>
        <dbReference type="ARBA" id="ARBA00002475"/>
    </source>
</evidence>
<name>A0A9P3PNX8_LYOSH</name>
<dbReference type="PANTHER" id="PTHR23236">
    <property type="entry name" value="EUKARYOTIC TRANSLATION INITIATION FACTOR 4B/4H"/>
    <property type="match status" value="1"/>
</dbReference>
<reference evidence="10" key="1">
    <citation type="submission" date="2022-07" db="EMBL/GenBank/DDBJ databases">
        <title>The genome of Lyophyllum shimeji provides insight into the initial evolution of ectomycorrhizal fungal genome.</title>
        <authorList>
            <person name="Kobayashi Y."/>
            <person name="Shibata T."/>
            <person name="Hirakawa H."/>
            <person name="Shigenobu S."/>
            <person name="Nishiyama T."/>
            <person name="Yamada A."/>
            <person name="Hasebe M."/>
            <person name="Kawaguchi M."/>
        </authorList>
    </citation>
    <scope>NUCLEOTIDE SEQUENCE</scope>
    <source>
        <strain evidence="10">AT787</strain>
    </source>
</reference>
<feature type="compositionally biased region" description="Polar residues" evidence="8">
    <location>
        <begin position="519"/>
        <end position="534"/>
    </location>
</feature>
<dbReference type="AlphaFoldDB" id="A0A9P3PNX8"/>
<dbReference type="GO" id="GO:0005730">
    <property type="term" value="C:nucleolus"/>
    <property type="evidence" value="ECO:0007669"/>
    <property type="project" value="UniProtKB-SubCell"/>
</dbReference>
<feature type="region of interest" description="Disordered" evidence="8">
    <location>
        <begin position="518"/>
        <end position="562"/>
    </location>
</feature>
<evidence type="ECO:0000256" key="3">
    <source>
        <dbReference type="ARBA" id="ARBA00007077"/>
    </source>
</evidence>
<evidence type="ECO:0000313" key="10">
    <source>
        <dbReference type="EMBL" id="GLB38746.1"/>
    </source>
</evidence>
<evidence type="ECO:0000313" key="11">
    <source>
        <dbReference type="Proteomes" id="UP001063166"/>
    </source>
</evidence>
<comment type="subcellular location">
    <subcellularLocation>
        <location evidence="2">Nucleus</location>
        <location evidence="2">Nucleolus</location>
    </subcellularLocation>
</comment>
<dbReference type="InterPro" id="IPR012677">
    <property type="entry name" value="Nucleotide-bd_a/b_plait_sf"/>
</dbReference>
<feature type="compositionally biased region" description="Basic and acidic residues" evidence="8">
    <location>
        <begin position="77"/>
        <end position="92"/>
    </location>
</feature>
<evidence type="ECO:0000256" key="2">
    <source>
        <dbReference type="ARBA" id="ARBA00004604"/>
    </source>
</evidence>
<dbReference type="Gene3D" id="3.30.70.330">
    <property type="match status" value="1"/>
</dbReference>
<feature type="region of interest" description="Disordered" evidence="8">
    <location>
        <begin position="436"/>
        <end position="456"/>
    </location>
</feature>
<proteinExistence type="inferred from homology"/>
<dbReference type="GO" id="GO:0000463">
    <property type="term" value="P:maturation of LSU-rRNA from tricistronic rRNA transcript (SSU-rRNA, 5.8S rRNA, LSU-rRNA)"/>
    <property type="evidence" value="ECO:0007669"/>
    <property type="project" value="TreeGrafter"/>
</dbReference>
<keyword evidence="5 7" id="KW-0694">RNA-binding</keyword>
<feature type="region of interest" description="Disordered" evidence="8">
    <location>
        <begin position="229"/>
        <end position="293"/>
    </location>
</feature>
<sequence>MSLSSLLLSAAGQKSIDTELDALFSAKPTAPAPSKPVATPIAIPGSSKDALKKRKAEPDAVSPQEPSKRSKASSGKADSKRGDQALKIEAKSKKASKAAKASSAENPNRKGKAKEAESASEDENSDLENVSDDAHDEEVESDEEEDPHDVDPSSLVHETMKKDGKKTSRSGSKAKFVPPDETPEQRDQRTIFIGNLSVDVAQKRPLLKQLQRHILSQVPTAKIESTRFRSVPFQAPTSRLPDNDTSVEGGKPNPKAGASTTTTTGAPKSARAHDLERTSAWRSRSALDDADTENLKKDEKRYLTPNQKKKVAFIKQEFHSTADTVHAYIVFAHPVPPEFQNRPKNLPPLPEVMDPYEAARMAVQACDGSVFLDRVIRVDLVEKKHALERAGAGEGGELDLHLADADPKSSVFVGNLDFASKEEDLRVFFEGVVSAERGPPPPPAANDQEGAAEKGGIKKPRTWVIRVRIVRDKDTQLGKGFAYVQFADRQCVDEVLALEPGKLKFAKRKLRVQRCRTLPGSSVSTRQATASTKPKANDKEGSKNGKPMRAPVPIVVPKGDPSLGKRLAHLPKEARKQLKSADADRVARRLAKKKARMAMASKGGMELKGKVRVRERVRKSEAGEGKKKANAGTKKRRVRSEKALAKFNGKKKAGGAANK</sequence>
<feature type="compositionally biased region" description="Acidic residues" evidence="8">
    <location>
        <begin position="118"/>
        <end position="148"/>
    </location>
</feature>
<comment type="similarity">
    <text evidence="3">Belongs to the RRM RBM34 family.</text>
</comment>
<dbReference type="InterPro" id="IPR035979">
    <property type="entry name" value="RBD_domain_sf"/>
</dbReference>
<evidence type="ECO:0000256" key="8">
    <source>
        <dbReference type="SAM" id="MobiDB-lite"/>
    </source>
</evidence>
<keyword evidence="6" id="KW-0539">Nucleus</keyword>
<keyword evidence="11" id="KW-1185">Reference proteome</keyword>
<evidence type="ECO:0000256" key="4">
    <source>
        <dbReference type="ARBA" id="ARBA00015520"/>
    </source>
</evidence>
<dbReference type="PANTHER" id="PTHR23236:SF25">
    <property type="entry name" value="RNA-BINDING PROTEIN 34"/>
    <property type="match status" value="1"/>
</dbReference>
<dbReference type="EMBL" id="BRPK01000005">
    <property type="protein sequence ID" value="GLB38746.1"/>
    <property type="molecule type" value="Genomic_DNA"/>
</dbReference>
<dbReference type="GO" id="GO:0019843">
    <property type="term" value="F:rRNA binding"/>
    <property type="evidence" value="ECO:0007669"/>
    <property type="project" value="TreeGrafter"/>
</dbReference>
<dbReference type="SUPFAM" id="SSF54928">
    <property type="entry name" value="RNA-binding domain, RBD"/>
    <property type="match status" value="1"/>
</dbReference>
<evidence type="ECO:0000256" key="7">
    <source>
        <dbReference type="PROSITE-ProRule" id="PRU00176"/>
    </source>
</evidence>
<accession>A0A9P3PNX8</accession>
<feature type="region of interest" description="Disordered" evidence="8">
    <location>
        <begin position="26"/>
        <end position="188"/>
    </location>
</feature>
<gene>
    <name evidence="10" type="primary">NOP12</name>
    <name evidence="10" type="ORF">LshimejAT787_0506110</name>
</gene>
<feature type="region of interest" description="Disordered" evidence="8">
    <location>
        <begin position="598"/>
        <end position="659"/>
    </location>
</feature>
<evidence type="ECO:0000256" key="6">
    <source>
        <dbReference type="ARBA" id="ARBA00023242"/>
    </source>
</evidence>
<evidence type="ECO:0000259" key="9">
    <source>
        <dbReference type="PROSITE" id="PS50102"/>
    </source>
</evidence>
<dbReference type="OrthoDB" id="442677at2759"/>
<feature type="domain" description="RRM" evidence="9">
    <location>
        <begin position="409"/>
        <end position="517"/>
    </location>
</feature>
<dbReference type="PROSITE" id="PS50102">
    <property type="entry name" value="RRM"/>
    <property type="match status" value="1"/>
</dbReference>
<feature type="compositionally biased region" description="Low complexity" evidence="8">
    <location>
        <begin position="254"/>
        <end position="269"/>
    </location>
</feature>
<organism evidence="10 11">
    <name type="scientific">Lyophyllum shimeji</name>
    <name type="common">Hon-shimeji</name>
    <name type="synonym">Tricholoma shimeji</name>
    <dbReference type="NCBI Taxonomy" id="47721"/>
    <lineage>
        <taxon>Eukaryota</taxon>
        <taxon>Fungi</taxon>
        <taxon>Dikarya</taxon>
        <taxon>Basidiomycota</taxon>
        <taxon>Agaricomycotina</taxon>
        <taxon>Agaricomycetes</taxon>
        <taxon>Agaricomycetidae</taxon>
        <taxon>Agaricales</taxon>
        <taxon>Tricholomatineae</taxon>
        <taxon>Lyophyllaceae</taxon>
        <taxon>Lyophyllum</taxon>
    </lineage>
</organism>
<dbReference type="SMART" id="SM00360">
    <property type="entry name" value="RRM"/>
    <property type="match status" value="1"/>
</dbReference>
<protein>
    <recommendedName>
        <fullName evidence="4">Nucleolar protein 12</fullName>
    </recommendedName>
</protein>
<dbReference type="Proteomes" id="UP001063166">
    <property type="component" value="Unassembled WGS sequence"/>
</dbReference>
<evidence type="ECO:0000256" key="5">
    <source>
        <dbReference type="ARBA" id="ARBA00022884"/>
    </source>
</evidence>
<feature type="compositionally biased region" description="Basic and acidic residues" evidence="8">
    <location>
        <begin position="605"/>
        <end position="627"/>
    </location>
</feature>
<comment type="caution">
    <text evidence="10">The sequence shown here is derived from an EMBL/GenBank/DDBJ whole genome shotgun (WGS) entry which is preliminary data.</text>
</comment>